<dbReference type="InterPro" id="IPR010602">
    <property type="entry name" value="DUF1186"/>
</dbReference>
<accession>A0A060RCX5</accession>
<dbReference type="OrthoDB" id="622109at2"/>
<dbReference type="STRING" id="1433126.BN938_1220"/>
<keyword evidence="2" id="KW-1185">Reference proteome</keyword>
<proteinExistence type="predicted"/>
<dbReference type="KEGG" id="rbc:BN938_1220"/>
<protein>
    <submittedName>
        <fullName evidence="1">TnpR protein</fullName>
    </submittedName>
</protein>
<dbReference type="HOGENOM" id="CLU_565981_0_0_10"/>
<dbReference type="Pfam" id="PF06685">
    <property type="entry name" value="DUF1186"/>
    <property type="match status" value="1"/>
</dbReference>
<dbReference type="AlphaFoldDB" id="A0A060RCX5"/>
<dbReference type="EMBL" id="HG934468">
    <property type="protein sequence ID" value="CDN31314.1"/>
    <property type="molecule type" value="Genomic_DNA"/>
</dbReference>
<sequence>MAKKKTKKVAPKQLSPENYIRAKARTLPIVECIVEGDWENLGLCHAVVVRQHSNGNYTIGVYLLDTFCLGVKDSFYRFNCTVEEYMELREKFTANFGEFSTQDYEYTHNLIWGAVAYAADLGIAPHSSFNLTQYILEEDDEQQIPIQEFEYGCAGEPTLVVSSKSEARKYVGKLIESVGEDFSIIIDEDEYSPSEFMEAEFENKIDFTYSDRLNKRKTAMPATVYRYVTPDYDIDGELINGEKITNFVEMDFDKISKADIDAVLSLDANTLVSDVNTLLTKELGLFSRDLVEDEDYERMAAILLLMGHLGDERSLPYLLALLRQDEEFSEYYFCDILHEILVPVIYSVAKGNLAALFEYIKEPGLYVYLRSTVFEAVTMVAVEEHSRRAEVIEWYARVIDLYIENITNSDIYDATLAALAISDLMCLKAVELLPQIEKLYATNKVDLGVCGSYNDVVQYMKVGGSFDYKKQNIYDTFTQFQN</sequence>
<reference evidence="1 2" key="1">
    <citation type="journal article" date="2015" name="Genome Announc.">
        <title>Complete Genome Sequence of the Novel Leech Symbiont Mucinivorans hirudinis M3T.</title>
        <authorList>
            <person name="Nelson M.C."/>
            <person name="Bomar L."/>
            <person name="Graf J."/>
        </authorList>
    </citation>
    <scope>NUCLEOTIDE SEQUENCE [LARGE SCALE GENOMIC DNA]</scope>
    <source>
        <strain evidence="2">M3</strain>
    </source>
</reference>
<evidence type="ECO:0000313" key="2">
    <source>
        <dbReference type="Proteomes" id="UP000027616"/>
    </source>
</evidence>
<dbReference type="Proteomes" id="UP000027616">
    <property type="component" value="Chromosome I"/>
</dbReference>
<dbReference type="eggNOG" id="COG3012">
    <property type="taxonomic scope" value="Bacteria"/>
</dbReference>
<organism evidence="1 2">
    <name type="scientific">Mucinivorans hirudinis</name>
    <dbReference type="NCBI Taxonomy" id="1433126"/>
    <lineage>
        <taxon>Bacteria</taxon>
        <taxon>Pseudomonadati</taxon>
        <taxon>Bacteroidota</taxon>
        <taxon>Bacteroidia</taxon>
        <taxon>Bacteroidales</taxon>
        <taxon>Rikenellaceae</taxon>
        <taxon>Mucinivorans</taxon>
    </lineage>
</organism>
<gene>
    <name evidence="1" type="ORF">BN938_1220</name>
</gene>
<evidence type="ECO:0000313" key="1">
    <source>
        <dbReference type="EMBL" id="CDN31314.1"/>
    </source>
</evidence>
<name>A0A060RCX5_9BACT</name>